<accession>A0ABV3FST1</accession>
<dbReference type="InterPro" id="IPR052019">
    <property type="entry name" value="F420H2_bilvrd_red/Heme_oxyg"/>
</dbReference>
<reference evidence="3 4" key="1">
    <citation type="submission" date="2024-06" db="EMBL/GenBank/DDBJ databases">
        <title>The Natural Products Discovery Center: Release of the First 8490 Sequenced Strains for Exploring Actinobacteria Biosynthetic Diversity.</title>
        <authorList>
            <person name="Kalkreuter E."/>
            <person name="Kautsar S.A."/>
            <person name="Yang D."/>
            <person name="Bader C.D."/>
            <person name="Teijaro C.N."/>
            <person name="Fluegel L."/>
            <person name="Davis C.M."/>
            <person name="Simpson J.R."/>
            <person name="Lauterbach L."/>
            <person name="Steele A.D."/>
            <person name="Gui C."/>
            <person name="Meng S."/>
            <person name="Li G."/>
            <person name="Viehrig K."/>
            <person name="Ye F."/>
            <person name="Su P."/>
            <person name="Kiefer A.F."/>
            <person name="Nichols A."/>
            <person name="Cepeda A.J."/>
            <person name="Yan W."/>
            <person name="Fan B."/>
            <person name="Jiang Y."/>
            <person name="Adhikari A."/>
            <person name="Zheng C.-J."/>
            <person name="Schuster L."/>
            <person name="Cowan T.M."/>
            <person name="Smanski M.J."/>
            <person name="Chevrette M.G."/>
            <person name="De Carvalho L.P.S."/>
            <person name="Shen B."/>
        </authorList>
    </citation>
    <scope>NUCLEOTIDE SEQUENCE [LARGE SCALE GENOMIC DNA]</scope>
    <source>
        <strain evidence="3 4">NPDC050403</strain>
    </source>
</reference>
<feature type="domain" description="Pyridoxamine 5'-phosphate oxidase N-terminal" evidence="2">
    <location>
        <begin position="7"/>
        <end position="134"/>
    </location>
</feature>
<dbReference type="InterPro" id="IPR012349">
    <property type="entry name" value="Split_barrel_FMN-bd"/>
</dbReference>
<proteinExistence type="predicted"/>
<evidence type="ECO:0000313" key="3">
    <source>
        <dbReference type="EMBL" id="MEV0708477.1"/>
    </source>
</evidence>
<sequence>MRPLRPAEIAELLADEVSAHLATVDESGYPHVTPVRFVWDGDCFRLTDVADRPHLRRMRSDPRVGFVVHREPGARNGGGHVSREIRVTGQARLTDDIGGSWTSRIREKYARASGGDGRCEETADRVLVTITPSRFCAVAVG</sequence>
<dbReference type="InterPro" id="IPR011576">
    <property type="entry name" value="Pyridox_Oxase_N"/>
</dbReference>
<evidence type="ECO:0000313" key="4">
    <source>
        <dbReference type="Proteomes" id="UP001551695"/>
    </source>
</evidence>
<dbReference type="RefSeq" id="WP_357783279.1">
    <property type="nucleotide sequence ID" value="NZ_JBFAKC010000005.1"/>
</dbReference>
<dbReference type="Gene3D" id="2.30.110.10">
    <property type="entry name" value="Electron Transport, Fmn-binding Protein, Chain A"/>
    <property type="match status" value="1"/>
</dbReference>
<dbReference type="PANTHER" id="PTHR35176">
    <property type="entry name" value="HEME OXYGENASE HI_0854-RELATED"/>
    <property type="match status" value="1"/>
</dbReference>
<dbReference type="PANTHER" id="PTHR35176:SF6">
    <property type="entry name" value="HEME OXYGENASE HI_0854-RELATED"/>
    <property type="match status" value="1"/>
</dbReference>
<dbReference type="SUPFAM" id="SSF50475">
    <property type="entry name" value="FMN-binding split barrel"/>
    <property type="match status" value="1"/>
</dbReference>
<keyword evidence="4" id="KW-1185">Reference proteome</keyword>
<gene>
    <name evidence="3" type="ORF">AB0I48_13010</name>
</gene>
<name>A0ABV3FST1_9NOCA</name>
<protein>
    <submittedName>
        <fullName evidence="3">Pyridoxamine 5'-phosphate oxidase family protein</fullName>
    </submittedName>
</protein>
<organism evidence="3 4">
    <name type="scientific">Nocardia aurea</name>
    <dbReference type="NCBI Taxonomy" id="2144174"/>
    <lineage>
        <taxon>Bacteria</taxon>
        <taxon>Bacillati</taxon>
        <taxon>Actinomycetota</taxon>
        <taxon>Actinomycetes</taxon>
        <taxon>Mycobacteriales</taxon>
        <taxon>Nocardiaceae</taxon>
        <taxon>Nocardia</taxon>
    </lineage>
</organism>
<keyword evidence="1" id="KW-0560">Oxidoreductase</keyword>
<dbReference type="Pfam" id="PF01243">
    <property type="entry name" value="PNPOx_N"/>
    <property type="match status" value="1"/>
</dbReference>
<evidence type="ECO:0000256" key="1">
    <source>
        <dbReference type="ARBA" id="ARBA00023002"/>
    </source>
</evidence>
<evidence type="ECO:0000259" key="2">
    <source>
        <dbReference type="Pfam" id="PF01243"/>
    </source>
</evidence>
<dbReference type="EMBL" id="JBFAKC010000005">
    <property type="protein sequence ID" value="MEV0708477.1"/>
    <property type="molecule type" value="Genomic_DNA"/>
</dbReference>
<comment type="caution">
    <text evidence="3">The sequence shown here is derived from an EMBL/GenBank/DDBJ whole genome shotgun (WGS) entry which is preliminary data.</text>
</comment>
<dbReference type="Proteomes" id="UP001551695">
    <property type="component" value="Unassembled WGS sequence"/>
</dbReference>